<evidence type="ECO:0000313" key="2">
    <source>
        <dbReference type="Proteomes" id="UP000324222"/>
    </source>
</evidence>
<evidence type="ECO:0000313" key="1">
    <source>
        <dbReference type="EMBL" id="MPD01090.1"/>
    </source>
</evidence>
<organism evidence="1 2">
    <name type="scientific">Portunus trituberculatus</name>
    <name type="common">Swimming crab</name>
    <name type="synonym">Neptunus trituberculatus</name>
    <dbReference type="NCBI Taxonomy" id="210409"/>
    <lineage>
        <taxon>Eukaryota</taxon>
        <taxon>Metazoa</taxon>
        <taxon>Ecdysozoa</taxon>
        <taxon>Arthropoda</taxon>
        <taxon>Crustacea</taxon>
        <taxon>Multicrustacea</taxon>
        <taxon>Malacostraca</taxon>
        <taxon>Eumalacostraca</taxon>
        <taxon>Eucarida</taxon>
        <taxon>Decapoda</taxon>
        <taxon>Pleocyemata</taxon>
        <taxon>Brachyura</taxon>
        <taxon>Eubrachyura</taxon>
        <taxon>Portunoidea</taxon>
        <taxon>Portunidae</taxon>
        <taxon>Portuninae</taxon>
        <taxon>Portunus</taxon>
    </lineage>
</organism>
<name>A0A5B7K265_PORTR</name>
<accession>A0A5B7K265</accession>
<sequence length="62" mass="6792">MTLLPEVTHLAEGHRTTGNIGTLSALPLYHLHRGAGLSACRYCLQSPLTEDEKEDEDQLSNS</sequence>
<dbReference type="AlphaFoldDB" id="A0A5B7K265"/>
<dbReference type="Proteomes" id="UP000324222">
    <property type="component" value="Unassembled WGS sequence"/>
</dbReference>
<proteinExistence type="predicted"/>
<comment type="caution">
    <text evidence="1">The sequence shown here is derived from an EMBL/GenBank/DDBJ whole genome shotgun (WGS) entry which is preliminary data.</text>
</comment>
<dbReference type="EMBL" id="VSRR010125721">
    <property type="protein sequence ID" value="MPD01090.1"/>
    <property type="molecule type" value="Genomic_DNA"/>
</dbReference>
<gene>
    <name evidence="1" type="ORF">E2C01_096602</name>
</gene>
<protein>
    <submittedName>
        <fullName evidence="1">Uncharacterized protein</fullName>
    </submittedName>
</protein>
<reference evidence="1 2" key="1">
    <citation type="submission" date="2019-05" db="EMBL/GenBank/DDBJ databases">
        <title>Another draft genome of Portunus trituberculatus and its Hox gene families provides insights of decapod evolution.</title>
        <authorList>
            <person name="Jeong J.-H."/>
            <person name="Song I."/>
            <person name="Kim S."/>
            <person name="Choi T."/>
            <person name="Kim D."/>
            <person name="Ryu S."/>
            <person name="Kim W."/>
        </authorList>
    </citation>
    <scope>NUCLEOTIDE SEQUENCE [LARGE SCALE GENOMIC DNA]</scope>
    <source>
        <tissue evidence="1">Muscle</tissue>
    </source>
</reference>
<keyword evidence="2" id="KW-1185">Reference proteome</keyword>